<reference evidence="1" key="1">
    <citation type="submission" date="2014-11" db="EMBL/GenBank/DDBJ databases">
        <authorList>
            <person name="Amaro Gonzalez C."/>
        </authorList>
    </citation>
    <scope>NUCLEOTIDE SEQUENCE</scope>
</reference>
<name>A0A0E9P7C5_ANGAN</name>
<accession>A0A0E9P7C5</accession>
<evidence type="ECO:0000313" key="1">
    <source>
        <dbReference type="EMBL" id="JAG99949.1"/>
    </source>
</evidence>
<sequence length="35" mass="3931">MTACNRTAMSIQTTHSVTLYSKCNLNSFIAQSFIF</sequence>
<protein>
    <submittedName>
        <fullName evidence="1">Uncharacterized protein</fullName>
    </submittedName>
</protein>
<reference evidence="1" key="2">
    <citation type="journal article" date="2015" name="Fish Shellfish Immunol.">
        <title>Early steps in the European eel (Anguilla anguilla)-Vibrio vulnificus interaction in the gills: Role of the RtxA13 toxin.</title>
        <authorList>
            <person name="Callol A."/>
            <person name="Pajuelo D."/>
            <person name="Ebbesson L."/>
            <person name="Teles M."/>
            <person name="MacKenzie S."/>
            <person name="Amaro C."/>
        </authorList>
    </citation>
    <scope>NUCLEOTIDE SEQUENCE</scope>
</reference>
<dbReference type="EMBL" id="GBXM01108627">
    <property type="protein sequence ID" value="JAG99949.1"/>
    <property type="molecule type" value="Transcribed_RNA"/>
</dbReference>
<proteinExistence type="predicted"/>
<dbReference type="AlphaFoldDB" id="A0A0E9P7C5"/>
<organism evidence="1">
    <name type="scientific">Anguilla anguilla</name>
    <name type="common">European freshwater eel</name>
    <name type="synonym">Muraena anguilla</name>
    <dbReference type="NCBI Taxonomy" id="7936"/>
    <lineage>
        <taxon>Eukaryota</taxon>
        <taxon>Metazoa</taxon>
        <taxon>Chordata</taxon>
        <taxon>Craniata</taxon>
        <taxon>Vertebrata</taxon>
        <taxon>Euteleostomi</taxon>
        <taxon>Actinopterygii</taxon>
        <taxon>Neopterygii</taxon>
        <taxon>Teleostei</taxon>
        <taxon>Anguilliformes</taxon>
        <taxon>Anguillidae</taxon>
        <taxon>Anguilla</taxon>
    </lineage>
</organism>